<feature type="region of interest" description="Disordered" evidence="12">
    <location>
        <begin position="152"/>
        <end position="204"/>
    </location>
</feature>
<evidence type="ECO:0000256" key="7">
    <source>
        <dbReference type="ARBA" id="ARBA00023125"/>
    </source>
</evidence>
<evidence type="ECO:0000256" key="5">
    <source>
        <dbReference type="ARBA" id="ARBA00022840"/>
    </source>
</evidence>
<feature type="domain" description="AAA+ ATPase" evidence="13">
    <location>
        <begin position="307"/>
        <end position="435"/>
    </location>
</feature>
<dbReference type="InterPro" id="IPR001957">
    <property type="entry name" value="Chromosome_initiator_DnaA"/>
</dbReference>
<comment type="subunit">
    <text evidence="8">Oligomerizes as a right-handed, spiral filament on DNA at oriC.</text>
</comment>
<keyword evidence="7 8" id="KW-0238">DNA-binding</keyword>
<dbReference type="EMBL" id="CP004350">
    <property type="protein sequence ID" value="AHI18588.1"/>
    <property type="molecule type" value="Genomic_DNA"/>
</dbReference>
<feature type="region of interest" description="Domain III, AAA+ region" evidence="8">
    <location>
        <begin position="274"/>
        <end position="490"/>
    </location>
</feature>
<dbReference type="Gene3D" id="3.40.50.300">
    <property type="entry name" value="P-loop containing nucleotide triphosphate hydrolases"/>
    <property type="match status" value="1"/>
</dbReference>
<dbReference type="SUPFAM" id="SSF48295">
    <property type="entry name" value="TrpR-like"/>
    <property type="match status" value="1"/>
</dbReference>
<dbReference type="PANTHER" id="PTHR30050">
    <property type="entry name" value="CHROMOSOMAL REPLICATION INITIATOR PROTEIN DNAA"/>
    <property type="match status" value="1"/>
</dbReference>
<dbReference type="CDD" id="cd00009">
    <property type="entry name" value="AAA"/>
    <property type="match status" value="1"/>
</dbReference>
<keyword evidence="3 8" id="KW-0235">DNA replication</keyword>
<dbReference type="InterPro" id="IPR013317">
    <property type="entry name" value="DnaA_dom"/>
</dbReference>
<evidence type="ECO:0000259" key="13">
    <source>
        <dbReference type="SMART" id="SM00382"/>
    </source>
</evidence>
<feature type="binding site" evidence="8">
    <location>
        <position position="321"/>
    </location>
    <ligand>
        <name>ATP</name>
        <dbReference type="ChEBI" id="CHEBI:30616"/>
    </ligand>
</feature>
<dbReference type="InterPro" id="IPR013159">
    <property type="entry name" value="DnaA_C"/>
</dbReference>
<feature type="domain" description="Chromosomal replication initiator DnaA C-terminal" evidence="14">
    <location>
        <begin position="519"/>
        <end position="588"/>
    </location>
</feature>
<dbReference type="SMART" id="SM00382">
    <property type="entry name" value="AAA"/>
    <property type="match status" value="1"/>
</dbReference>
<dbReference type="Pfam" id="PF00308">
    <property type="entry name" value="Bac_DnaA"/>
    <property type="match status" value="1"/>
</dbReference>
<dbReference type="Gene3D" id="1.10.1750.10">
    <property type="match status" value="1"/>
</dbReference>
<comment type="caution">
    <text evidence="8">Lacks conserved residue(s) required for the propagation of feature annotation.</text>
</comment>
<keyword evidence="6 8" id="KW-0446">Lipid-binding</keyword>
<dbReference type="PANTHER" id="PTHR30050:SF2">
    <property type="entry name" value="CHROMOSOMAL REPLICATION INITIATOR PROTEIN DNAA"/>
    <property type="match status" value="1"/>
</dbReference>
<name>A0ABN4CA39_9CORY</name>
<dbReference type="NCBIfam" id="NF010686">
    <property type="entry name" value="PRK14086.1"/>
    <property type="match status" value="1"/>
</dbReference>
<evidence type="ECO:0000256" key="11">
    <source>
        <dbReference type="RuleBase" id="RU004227"/>
    </source>
</evidence>
<evidence type="ECO:0000259" key="14">
    <source>
        <dbReference type="SMART" id="SM00760"/>
    </source>
</evidence>
<dbReference type="InterPro" id="IPR020591">
    <property type="entry name" value="Chromosome_initiator_DnaA-like"/>
</dbReference>
<feature type="region of interest" description="Disordered" evidence="12">
    <location>
        <begin position="100"/>
        <end position="122"/>
    </location>
</feature>
<evidence type="ECO:0000256" key="3">
    <source>
        <dbReference type="ARBA" id="ARBA00022705"/>
    </source>
</evidence>
<evidence type="ECO:0000256" key="8">
    <source>
        <dbReference type="HAMAP-Rule" id="MF_00377"/>
    </source>
</evidence>
<dbReference type="RefSeq" id="WP_006822288.1">
    <property type="nucleotide sequence ID" value="NZ_CP004350.1"/>
</dbReference>
<keyword evidence="5 8" id="KW-0067">ATP-binding</keyword>
<evidence type="ECO:0000256" key="6">
    <source>
        <dbReference type="ARBA" id="ARBA00023121"/>
    </source>
</evidence>
<gene>
    <name evidence="8 15" type="primary">dnaA</name>
    <name evidence="15" type="ORF">CCASEI_00005</name>
</gene>
<feature type="region of interest" description="Domain I, interacts with DnaA modulators" evidence="8">
    <location>
        <begin position="1"/>
        <end position="209"/>
    </location>
</feature>
<dbReference type="SUPFAM" id="SSF52540">
    <property type="entry name" value="P-loop containing nucleoside triphosphate hydrolases"/>
    <property type="match status" value="1"/>
</dbReference>
<dbReference type="Proteomes" id="UP000019226">
    <property type="component" value="Chromosome"/>
</dbReference>
<dbReference type="InterPro" id="IPR010921">
    <property type="entry name" value="Trp_repressor/repl_initiator"/>
</dbReference>
<protein>
    <recommendedName>
        <fullName evidence="8 9">Chromosomal replication initiator protein DnaA</fullName>
    </recommendedName>
</protein>
<dbReference type="NCBIfam" id="TIGR00362">
    <property type="entry name" value="DnaA"/>
    <property type="match status" value="1"/>
</dbReference>
<dbReference type="GeneID" id="82876243"/>
<feature type="binding site" evidence="8">
    <location>
        <position position="320"/>
    </location>
    <ligand>
        <name>ATP</name>
        <dbReference type="ChEBI" id="CHEBI:30616"/>
    </ligand>
</feature>
<dbReference type="PRINTS" id="PR00051">
    <property type="entry name" value="DNAA"/>
</dbReference>
<dbReference type="InterPro" id="IPR018312">
    <property type="entry name" value="Chromosome_initiator_DnaA_CS"/>
</dbReference>
<feature type="compositionally biased region" description="Polar residues" evidence="12">
    <location>
        <begin position="187"/>
        <end position="197"/>
    </location>
</feature>
<feature type="binding site" evidence="8">
    <location>
        <position position="322"/>
    </location>
    <ligand>
        <name>ATP</name>
        <dbReference type="ChEBI" id="CHEBI:30616"/>
    </ligand>
</feature>
<dbReference type="SMART" id="SM00760">
    <property type="entry name" value="Bac_DnaA_C"/>
    <property type="match status" value="1"/>
</dbReference>
<keyword evidence="16" id="KW-1185">Reference proteome</keyword>
<evidence type="ECO:0000256" key="1">
    <source>
        <dbReference type="ARBA" id="ARBA00006583"/>
    </source>
</evidence>
<feature type="region of interest" description="Domain IV, binds dsDNA" evidence="8">
    <location>
        <begin position="491"/>
        <end position="615"/>
    </location>
</feature>
<keyword evidence="4 8" id="KW-0547">Nucleotide-binding</keyword>
<dbReference type="Pfam" id="PF08299">
    <property type="entry name" value="Bac_DnaA_C"/>
    <property type="match status" value="1"/>
</dbReference>
<dbReference type="InterPro" id="IPR003593">
    <property type="entry name" value="AAA+_ATPase"/>
</dbReference>
<proteinExistence type="inferred from homology"/>
<evidence type="ECO:0000256" key="9">
    <source>
        <dbReference type="NCBIfam" id="TIGR00362"/>
    </source>
</evidence>
<dbReference type="CDD" id="cd06571">
    <property type="entry name" value="Bac_DnaA_C"/>
    <property type="match status" value="1"/>
</dbReference>
<feature type="compositionally biased region" description="Low complexity" evidence="12">
    <location>
        <begin position="100"/>
        <end position="121"/>
    </location>
</feature>
<keyword evidence="2 8" id="KW-0963">Cytoplasm</keyword>
<reference evidence="16" key="1">
    <citation type="submission" date="2013-02" db="EMBL/GenBank/DDBJ databases">
        <title>The complete genome sequence of Corynebacterium casei LMG S-19264 (=DSM 44701).</title>
        <authorList>
            <person name="Ruckert C."/>
            <person name="Albersmeier A."/>
            <person name="Kalinowski J."/>
        </authorList>
    </citation>
    <scope>NUCLEOTIDE SEQUENCE [LARGE SCALE GENOMIC DNA]</scope>
    <source>
        <strain evidence="16">LMG S-19264</strain>
    </source>
</reference>
<organism evidence="15 16">
    <name type="scientific">Corynebacterium casei LMG S-19264</name>
    <dbReference type="NCBI Taxonomy" id="1285583"/>
    <lineage>
        <taxon>Bacteria</taxon>
        <taxon>Bacillati</taxon>
        <taxon>Actinomycetota</taxon>
        <taxon>Actinomycetes</taxon>
        <taxon>Mycobacteriales</taxon>
        <taxon>Corynebacteriaceae</taxon>
        <taxon>Corynebacterium</taxon>
    </lineage>
</organism>
<evidence type="ECO:0000256" key="12">
    <source>
        <dbReference type="SAM" id="MobiDB-lite"/>
    </source>
</evidence>
<feature type="compositionally biased region" description="Basic and acidic residues" evidence="12">
    <location>
        <begin position="260"/>
        <end position="271"/>
    </location>
</feature>
<dbReference type="InterPro" id="IPR027417">
    <property type="entry name" value="P-loop_NTPase"/>
</dbReference>
<evidence type="ECO:0000256" key="10">
    <source>
        <dbReference type="RuleBase" id="RU000577"/>
    </source>
</evidence>
<comment type="domain">
    <text evidence="8">Domain I is involved in oligomerization and binding regulators, domain II is flexibile and of varying length in different bacteria, domain III forms the AAA+ region, while domain IV binds dsDNA.</text>
</comment>
<feature type="compositionally biased region" description="Polar residues" evidence="12">
    <location>
        <begin position="242"/>
        <end position="256"/>
    </location>
</feature>
<dbReference type="HAMAP" id="MF_00377">
    <property type="entry name" value="DnaA_bact"/>
    <property type="match status" value="1"/>
</dbReference>
<comment type="function">
    <text evidence="8 10">Plays an essential role in the initiation and regulation of chromosomal replication. ATP-DnaA binds to the origin of replication (oriC) to initiate formation of the DNA replication initiation complex once per cell cycle. Binds the DnaA box (a 9 base pair repeat at the origin) and separates the double-stranded (ds)DNA. Forms a right-handed helical filament on oriC DNA; dsDNA binds to the exterior of the filament while single-stranded (ss)DNA is stabiized in the filament's interior. The ATP-DnaA-oriC complex binds and stabilizes one strand of the AT-rich DNA unwinding element (DUE), permitting loading of DNA polymerase. After initiation quickly degrades to an ADP-DnaA complex that is not apt for DNA replication. Binds acidic phospholipids.</text>
</comment>
<evidence type="ECO:0000313" key="15">
    <source>
        <dbReference type="EMBL" id="AHI18588.1"/>
    </source>
</evidence>
<dbReference type="Gene3D" id="1.10.8.60">
    <property type="match status" value="1"/>
</dbReference>
<sequence length="615" mass="69706">MSDQQSSLTSTWRVIVEDLLRRSEQPNSEVPTFTPQQRIKLQLLKPIMISDGYAFLATPDQNSRDIVEAELATHIAAGLSRHMGRPCSVAITVAPPEEIAQPQTQAPPQSSHNNSSQQVNQFSYEQDRPRLHQVDVTNQNFHDVQRAVYDNSAKQHQSEQNYPVNQGHQDQHGQQNFPGQQNQQNQSHPTSHTQQTHNDQREQNSRFNDVTSYRHDMSEDRPAQNWQTSHSPANLDELADVYQSQQTSQPSFQAPSSARIPRERPAHDPNREQSLNPKHTFDNFVIGSSNRFANGAAVAVAENPARAYNPLFIWGGSGLGKTHLLHAAGNYAQLLHKGLRVKYVSSEEFTNDYINSLRDDRQESFKRRYRNLDILMVDDIQFLEGKESTQEEFFHTFNALHQANKQIILSSDRPPKQLNTLEDRLRTRFEGGLITDIQPPDLETRIAILMKKASADGTTVDRGVLELIASRFETSIRELEGALIRVSAYSSLVNEPINIEMAEIALRDLAPDSAAEQITPNTIIEVTAEFFDIDVTTLTGSGKKRDIAHARQLAMYLCRELTDLSLPKLGEQFGGKDHTTVMYAERKIKREMTEKRETYDEIQALTQRIKARGRA</sequence>
<evidence type="ECO:0000256" key="2">
    <source>
        <dbReference type="ARBA" id="ARBA00022490"/>
    </source>
</evidence>
<evidence type="ECO:0000313" key="16">
    <source>
        <dbReference type="Proteomes" id="UP000019226"/>
    </source>
</evidence>
<feature type="binding site" evidence="8">
    <location>
        <position position="318"/>
    </location>
    <ligand>
        <name>ATP</name>
        <dbReference type="ChEBI" id="CHEBI:30616"/>
    </ligand>
</feature>
<feature type="compositionally biased region" description="Polar residues" evidence="12">
    <location>
        <begin position="152"/>
        <end position="164"/>
    </location>
</feature>
<dbReference type="PROSITE" id="PS01008">
    <property type="entry name" value="DNAA"/>
    <property type="match status" value="1"/>
</dbReference>
<accession>A0ABN4CA39</accession>
<evidence type="ECO:0000256" key="4">
    <source>
        <dbReference type="ARBA" id="ARBA00022741"/>
    </source>
</evidence>
<feature type="region of interest" description="Disordered" evidence="12">
    <location>
        <begin position="242"/>
        <end position="278"/>
    </location>
</feature>
<comment type="subcellular location">
    <subcellularLocation>
        <location evidence="8">Cytoplasm</location>
    </subcellularLocation>
</comment>
<comment type="similarity">
    <text evidence="1 8 11">Belongs to the DnaA family.</text>
</comment>
<feature type="compositionally biased region" description="Low complexity" evidence="12">
    <location>
        <begin position="165"/>
        <end position="186"/>
    </location>
</feature>